<protein>
    <submittedName>
        <fullName evidence="1">Uncharacterized protein</fullName>
    </submittedName>
</protein>
<evidence type="ECO:0000313" key="2">
    <source>
        <dbReference type="Proteomes" id="UP000037136"/>
    </source>
</evidence>
<name>A0A2A9PBP0_OPHUN</name>
<dbReference type="EMBL" id="LAZP02000301">
    <property type="protein sequence ID" value="PFH58342.1"/>
    <property type="molecule type" value="Genomic_DNA"/>
</dbReference>
<reference evidence="1 2" key="2">
    <citation type="journal article" date="2017" name="Sci. Rep.">
        <title>Ant-infecting Ophiocordyceps genomes reveal a high diversity of potential behavioral manipulation genes and a possible major role for enterotoxins.</title>
        <authorList>
            <person name="de Bekker C."/>
            <person name="Ohm R.A."/>
            <person name="Evans H.C."/>
            <person name="Brachmann A."/>
            <person name="Hughes D.P."/>
        </authorList>
    </citation>
    <scope>NUCLEOTIDE SEQUENCE [LARGE SCALE GENOMIC DNA]</scope>
    <source>
        <strain evidence="1 2">SC16a</strain>
    </source>
</reference>
<accession>A0A2A9PBP0</accession>
<dbReference type="AlphaFoldDB" id="A0A2A9PBP0"/>
<reference evidence="1 2" key="1">
    <citation type="journal article" date="2015" name="BMC Genomics">
        <title>Gene expression during zombie ant biting behavior reflects the complexity underlying fungal parasitic behavioral manipulation.</title>
        <authorList>
            <person name="de Bekker C."/>
            <person name="Ohm R.A."/>
            <person name="Loreto R.G."/>
            <person name="Sebastian A."/>
            <person name="Albert I."/>
            <person name="Merrow M."/>
            <person name="Brachmann A."/>
            <person name="Hughes D.P."/>
        </authorList>
    </citation>
    <scope>NUCLEOTIDE SEQUENCE [LARGE SCALE GENOMIC DNA]</scope>
    <source>
        <strain evidence="1 2">SC16a</strain>
    </source>
</reference>
<evidence type="ECO:0000313" key="1">
    <source>
        <dbReference type="EMBL" id="PFH58342.1"/>
    </source>
</evidence>
<proteinExistence type="predicted"/>
<gene>
    <name evidence="1" type="ORF">XA68_13856</name>
</gene>
<organism evidence="1 2">
    <name type="scientific">Ophiocordyceps unilateralis</name>
    <name type="common">Zombie-ant fungus</name>
    <name type="synonym">Torrubia unilateralis</name>
    <dbReference type="NCBI Taxonomy" id="268505"/>
    <lineage>
        <taxon>Eukaryota</taxon>
        <taxon>Fungi</taxon>
        <taxon>Dikarya</taxon>
        <taxon>Ascomycota</taxon>
        <taxon>Pezizomycotina</taxon>
        <taxon>Sordariomycetes</taxon>
        <taxon>Hypocreomycetidae</taxon>
        <taxon>Hypocreales</taxon>
        <taxon>Ophiocordycipitaceae</taxon>
        <taxon>Ophiocordyceps</taxon>
    </lineage>
</organism>
<dbReference type="Proteomes" id="UP000037136">
    <property type="component" value="Unassembled WGS sequence"/>
</dbReference>
<sequence>MQSHGYKRLAAKPSNDEGLLSWLNEVTVEYLAVAISSCQVPKAQCSEYWPECVASSHQQPLPSRYTTTLAAGGSIEARLFDRDVSSASCTKPSQLAVYRD</sequence>
<keyword evidence="2" id="KW-1185">Reference proteome</keyword>
<comment type="caution">
    <text evidence="1">The sequence shown here is derived from an EMBL/GenBank/DDBJ whole genome shotgun (WGS) entry which is preliminary data.</text>
</comment>